<keyword evidence="6 8" id="KW-1133">Transmembrane helix</keyword>
<evidence type="ECO:0000256" key="4">
    <source>
        <dbReference type="ARBA" id="ARBA00022679"/>
    </source>
</evidence>
<organism evidence="10 11">
    <name type="scientific">Candidatus Woesebacteria bacterium GW2011_GWB1_38_8</name>
    <dbReference type="NCBI Taxonomy" id="1618570"/>
    <lineage>
        <taxon>Bacteria</taxon>
        <taxon>Candidatus Woeseibacteriota</taxon>
    </lineage>
</organism>
<dbReference type="InterPro" id="IPR050297">
    <property type="entry name" value="LipidA_mod_glycosyltrf_83"/>
</dbReference>
<feature type="transmembrane region" description="Helical" evidence="8">
    <location>
        <begin position="324"/>
        <end position="340"/>
    </location>
</feature>
<feature type="transmembrane region" description="Helical" evidence="8">
    <location>
        <begin position="379"/>
        <end position="397"/>
    </location>
</feature>
<feature type="transmembrane region" description="Helical" evidence="8">
    <location>
        <begin position="300"/>
        <end position="317"/>
    </location>
</feature>
<keyword evidence="2" id="KW-1003">Cell membrane</keyword>
<feature type="domain" description="Glycosyltransferase RgtA/B/C/D-like" evidence="9">
    <location>
        <begin position="74"/>
        <end position="228"/>
    </location>
</feature>
<feature type="transmembrane region" description="Helical" evidence="8">
    <location>
        <begin position="217"/>
        <end position="235"/>
    </location>
</feature>
<evidence type="ECO:0000256" key="3">
    <source>
        <dbReference type="ARBA" id="ARBA00022676"/>
    </source>
</evidence>
<evidence type="ECO:0000256" key="7">
    <source>
        <dbReference type="ARBA" id="ARBA00023136"/>
    </source>
</evidence>
<evidence type="ECO:0000313" key="11">
    <source>
        <dbReference type="Proteomes" id="UP000034081"/>
    </source>
</evidence>
<dbReference type="InterPro" id="IPR038731">
    <property type="entry name" value="RgtA/B/C-like"/>
</dbReference>
<keyword evidence="5 8" id="KW-0812">Transmembrane</keyword>
<keyword evidence="3" id="KW-0328">Glycosyltransferase</keyword>
<dbReference type="EMBL" id="LBVL01000002">
    <property type="protein sequence ID" value="KKQ86079.1"/>
    <property type="molecule type" value="Genomic_DNA"/>
</dbReference>
<comment type="subcellular location">
    <subcellularLocation>
        <location evidence="1">Cell membrane</location>
        <topology evidence="1">Multi-pass membrane protein</topology>
    </subcellularLocation>
</comment>
<feature type="transmembrane region" description="Helical" evidence="8">
    <location>
        <begin position="352"/>
        <end position="372"/>
    </location>
</feature>
<accession>A0A0G0NJI9</accession>
<feature type="transmembrane region" description="Helical" evidence="8">
    <location>
        <begin position="7"/>
        <end position="26"/>
    </location>
</feature>
<comment type="caution">
    <text evidence="10">The sequence shown here is derived from an EMBL/GenBank/DDBJ whole genome shotgun (WGS) entry which is preliminary data.</text>
</comment>
<gene>
    <name evidence="10" type="ORF">UT08_C0002G0101</name>
</gene>
<feature type="transmembrane region" description="Helical" evidence="8">
    <location>
        <begin position="73"/>
        <end position="89"/>
    </location>
</feature>
<dbReference type="STRING" id="1618570.UT08_C0002G0101"/>
<name>A0A0G0NJI9_9BACT</name>
<dbReference type="PANTHER" id="PTHR33908:SF11">
    <property type="entry name" value="MEMBRANE PROTEIN"/>
    <property type="match status" value="1"/>
</dbReference>
<feature type="transmembrane region" description="Helical" evidence="8">
    <location>
        <begin position="96"/>
        <end position="116"/>
    </location>
</feature>
<dbReference type="GO" id="GO:0005886">
    <property type="term" value="C:plasma membrane"/>
    <property type="evidence" value="ECO:0007669"/>
    <property type="project" value="UniProtKB-SubCell"/>
</dbReference>
<dbReference type="PANTHER" id="PTHR33908">
    <property type="entry name" value="MANNOSYLTRANSFERASE YKCB-RELATED"/>
    <property type="match status" value="1"/>
</dbReference>
<evidence type="ECO:0000256" key="6">
    <source>
        <dbReference type="ARBA" id="ARBA00022989"/>
    </source>
</evidence>
<evidence type="ECO:0000256" key="8">
    <source>
        <dbReference type="SAM" id="Phobius"/>
    </source>
</evidence>
<dbReference type="GO" id="GO:0009103">
    <property type="term" value="P:lipopolysaccharide biosynthetic process"/>
    <property type="evidence" value="ECO:0007669"/>
    <property type="project" value="UniProtKB-ARBA"/>
</dbReference>
<dbReference type="AlphaFoldDB" id="A0A0G0NJI9"/>
<reference evidence="10 11" key="1">
    <citation type="journal article" date="2015" name="Nature">
        <title>rRNA introns, odd ribosomes, and small enigmatic genomes across a large radiation of phyla.</title>
        <authorList>
            <person name="Brown C.T."/>
            <person name="Hug L.A."/>
            <person name="Thomas B.C."/>
            <person name="Sharon I."/>
            <person name="Castelle C.J."/>
            <person name="Singh A."/>
            <person name="Wilkins M.J."/>
            <person name="Williams K.H."/>
            <person name="Banfield J.F."/>
        </authorList>
    </citation>
    <scope>NUCLEOTIDE SEQUENCE [LARGE SCALE GENOMIC DNA]</scope>
</reference>
<dbReference type="GO" id="GO:0016763">
    <property type="term" value="F:pentosyltransferase activity"/>
    <property type="evidence" value="ECO:0007669"/>
    <property type="project" value="TreeGrafter"/>
</dbReference>
<feature type="transmembrane region" description="Helical" evidence="8">
    <location>
        <begin position="185"/>
        <end position="205"/>
    </location>
</feature>
<dbReference type="Proteomes" id="UP000034081">
    <property type="component" value="Unassembled WGS sequence"/>
</dbReference>
<feature type="transmembrane region" description="Helical" evidence="8">
    <location>
        <begin position="147"/>
        <end position="165"/>
    </location>
</feature>
<dbReference type="Pfam" id="PF13231">
    <property type="entry name" value="PMT_2"/>
    <property type="match status" value="1"/>
</dbReference>
<protein>
    <recommendedName>
        <fullName evidence="9">Glycosyltransferase RgtA/B/C/D-like domain-containing protein</fullName>
    </recommendedName>
</protein>
<sequence>MTHINKYKVVIILFLITLVGFLLRIYKLETVPSGFFCDEAATGYNAYTILKTGKDEYGKPFPVFFYSFGNNRLPLPIYMTVPFVAVFGLTEFSSRLASAFFGTLTIPIVFILLATLFPIKGYTGYFGALFLAIAPWHVHFSRTAHEYIYLPFFIILGVTLFVLAIKKKSSWFLYASFISLAFGFYTYYPSYLVIPLTLGLIIIIYLKEFIAFRKHSLLALLTFFLVSIPLIIGFYDGRALTRWKGGNVSILSEYKTPKEVVRKLSYSYILNFSPIFLFTKGDIDFPGQFVTRHSVRGMGMLYWFELPLIILALFHILTKKDKGAYLILGILLIHPLSNAVTSTVNPYAPRSILGSVAWPMISALGATVALDLSKKYKKIMVFGFSIIISLSVYKYLYKYYKEYPLYSSDFWGWQAGPREIMRIFLSEQNKYDELFIVGNFNAPEIFLKFYDPYATCKQKCKIGKIDNFDPGKKQLFAVGVDKLNDIPENINFTPTGVIYYPNNEPSFYIGELHER</sequence>
<evidence type="ECO:0000256" key="2">
    <source>
        <dbReference type="ARBA" id="ARBA00022475"/>
    </source>
</evidence>
<proteinExistence type="predicted"/>
<keyword evidence="4" id="KW-0808">Transferase</keyword>
<evidence type="ECO:0000256" key="1">
    <source>
        <dbReference type="ARBA" id="ARBA00004651"/>
    </source>
</evidence>
<evidence type="ECO:0000259" key="9">
    <source>
        <dbReference type="Pfam" id="PF13231"/>
    </source>
</evidence>
<evidence type="ECO:0000256" key="5">
    <source>
        <dbReference type="ARBA" id="ARBA00022692"/>
    </source>
</evidence>
<evidence type="ECO:0000313" key="10">
    <source>
        <dbReference type="EMBL" id="KKQ86079.1"/>
    </source>
</evidence>
<keyword evidence="7 8" id="KW-0472">Membrane</keyword>